<evidence type="ECO:0000256" key="6">
    <source>
        <dbReference type="ARBA" id="ARBA00022679"/>
    </source>
</evidence>
<evidence type="ECO:0000259" key="9">
    <source>
        <dbReference type="PROSITE" id="PS51096"/>
    </source>
</evidence>
<keyword evidence="2" id="KW-0813">Transport</keyword>
<reference evidence="10" key="1">
    <citation type="submission" date="2020-12" db="EMBL/GenBank/DDBJ databases">
        <title>Vagococcus allomyrinae sp. nov. and Enterococcus lavae sp. nov., isolated from the larvae of Allomyrina dichotoma.</title>
        <authorList>
            <person name="Lee S.D."/>
        </authorList>
    </citation>
    <scope>NUCLEOTIDE SEQUENCE</scope>
    <source>
        <strain evidence="10">BWB3-3</strain>
    </source>
</reference>
<dbReference type="Proteomes" id="UP000674938">
    <property type="component" value="Unassembled WGS sequence"/>
</dbReference>
<evidence type="ECO:0000256" key="2">
    <source>
        <dbReference type="ARBA" id="ARBA00022448"/>
    </source>
</evidence>
<dbReference type="EMBL" id="JAEEGA010000005">
    <property type="protein sequence ID" value="MBP1041139.1"/>
    <property type="molecule type" value="Genomic_DNA"/>
</dbReference>
<feature type="domain" description="PTS EIIA type-4" evidence="9">
    <location>
        <begin position="1"/>
        <end position="125"/>
    </location>
</feature>
<dbReference type="RefSeq" id="WP_209526798.1">
    <property type="nucleotide sequence ID" value="NZ_JAEEGA010000005.1"/>
</dbReference>
<dbReference type="InterPro" id="IPR033887">
    <property type="entry name" value="PTS_IIA_man"/>
</dbReference>
<dbReference type="Pfam" id="PF03610">
    <property type="entry name" value="EIIA-man"/>
    <property type="match status" value="1"/>
</dbReference>
<accession>A0A940P9X6</accession>
<dbReference type="Gene3D" id="3.40.50.510">
    <property type="entry name" value="Phosphotransferase system, mannose-type IIA component"/>
    <property type="match status" value="1"/>
</dbReference>
<proteinExistence type="predicted"/>
<comment type="caution">
    <text evidence="10">The sequence shown here is derived from an EMBL/GenBank/DDBJ whole genome shotgun (WGS) entry which is preliminary data.</text>
</comment>
<dbReference type="GO" id="GO:0005737">
    <property type="term" value="C:cytoplasm"/>
    <property type="evidence" value="ECO:0007669"/>
    <property type="project" value="UniProtKB-SubCell"/>
</dbReference>
<dbReference type="NCBIfam" id="TIGR00824">
    <property type="entry name" value="EIIA-man"/>
    <property type="match status" value="1"/>
</dbReference>
<dbReference type="CDD" id="cd00006">
    <property type="entry name" value="PTS_IIA_man"/>
    <property type="match status" value="1"/>
</dbReference>
<dbReference type="GO" id="GO:0016773">
    <property type="term" value="F:phosphotransferase activity, alcohol group as acceptor"/>
    <property type="evidence" value="ECO:0007669"/>
    <property type="project" value="InterPro"/>
</dbReference>
<evidence type="ECO:0000256" key="5">
    <source>
        <dbReference type="ARBA" id="ARBA00022597"/>
    </source>
</evidence>
<dbReference type="InterPro" id="IPR036662">
    <property type="entry name" value="PTS_EIIA_man-typ_sf"/>
</dbReference>
<evidence type="ECO:0000313" key="10">
    <source>
        <dbReference type="EMBL" id="MBP1041139.1"/>
    </source>
</evidence>
<keyword evidence="7" id="KW-0598">Phosphotransferase system</keyword>
<keyword evidence="3" id="KW-0963">Cytoplasm</keyword>
<evidence type="ECO:0000256" key="1">
    <source>
        <dbReference type="ARBA" id="ARBA00004496"/>
    </source>
</evidence>
<comment type="subcellular location">
    <subcellularLocation>
        <location evidence="1">Cytoplasm</location>
    </subcellularLocation>
</comment>
<dbReference type="AlphaFoldDB" id="A0A940P9X6"/>
<dbReference type="InterPro" id="IPR013789">
    <property type="entry name" value="PTS_EIIA_man"/>
</dbReference>
<dbReference type="PANTHER" id="PTHR33799">
    <property type="entry name" value="PTS PERMEASE-RELATED-RELATED"/>
    <property type="match status" value="1"/>
</dbReference>
<gene>
    <name evidence="10" type="ORF">I6N95_08995</name>
</gene>
<keyword evidence="8" id="KW-0418">Kinase</keyword>
<sequence length="142" mass="15577">MSLIIVSGHGSFSLGLLDAFEMVFGEDQKVKAIPFLKGEGIPQLQTKFQEQLDSFPDEEVLFLVDVYGGTPYNAATQLIYGQGNCDVITGVNLPMLLEAATKKEQGLKTLIEVTKSVSETSTKIFSEEMSHITSINLEEDEL</sequence>
<dbReference type="InterPro" id="IPR004701">
    <property type="entry name" value="PTS_EIIA_man-typ"/>
</dbReference>
<keyword evidence="5" id="KW-0762">Sugar transport</keyword>
<keyword evidence="4" id="KW-0597">Phosphoprotein</keyword>
<keyword evidence="6" id="KW-0808">Transferase</keyword>
<evidence type="ECO:0000256" key="3">
    <source>
        <dbReference type="ARBA" id="ARBA00022490"/>
    </source>
</evidence>
<dbReference type="GO" id="GO:0016301">
    <property type="term" value="F:kinase activity"/>
    <property type="evidence" value="ECO:0007669"/>
    <property type="project" value="UniProtKB-KW"/>
</dbReference>
<dbReference type="InterPro" id="IPR051471">
    <property type="entry name" value="Bacterial_PTS_sugar_comp"/>
</dbReference>
<evidence type="ECO:0000256" key="4">
    <source>
        <dbReference type="ARBA" id="ARBA00022553"/>
    </source>
</evidence>
<evidence type="ECO:0000256" key="7">
    <source>
        <dbReference type="ARBA" id="ARBA00022683"/>
    </source>
</evidence>
<dbReference type="PROSITE" id="PS51096">
    <property type="entry name" value="PTS_EIIA_TYPE_4"/>
    <property type="match status" value="1"/>
</dbReference>
<dbReference type="PANTHER" id="PTHR33799:SF1">
    <property type="entry name" value="PTS SYSTEM MANNOSE-SPECIFIC EIIAB COMPONENT-RELATED"/>
    <property type="match status" value="1"/>
</dbReference>
<organism evidence="10 11">
    <name type="scientific">Vagococcus allomyrinae</name>
    <dbReference type="NCBI Taxonomy" id="2794353"/>
    <lineage>
        <taxon>Bacteria</taxon>
        <taxon>Bacillati</taxon>
        <taxon>Bacillota</taxon>
        <taxon>Bacilli</taxon>
        <taxon>Lactobacillales</taxon>
        <taxon>Enterococcaceae</taxon>
        <taxon>Vagococcus</taxon>
    </lineage>
</organism>
<protein>
    <submittedName>
        <fullName evidence="10">PTS fructose transporter subunit IIA</fullName>
    </submittedName>
</protein>
<dbReference type="SUPFAM" id="SSF53062">
    <property type="entry name" value="PTS system fructose IIA component-like"/>
    <property type="match status" value="1"/>
</dbReference>
<name>A0A940P9X6_9ENTE</name>
<keyword evidence="11" id="KW-1185">Reference proteome</keyword>
<dbReference type="GO" id="GO:0016020">
    <property type="term" value="C:membrane"/>
    <property type="evidence" value="ECO:0007669"/>
    <property type="project" value="InterPro"/>
</dbReference>
<evidence type="ECO:0000256" key="8">
    <source>
        <dbReference type="ARBA" id="ARBA00022777"/>
    </source>
</evidence>
<evidence type="ECO:0000313" key="11">
    <source>
        <dbReference type="Proteomes" id="UP000674938"/>
    </source>
</evidence>
<dbReference type="GO" id="GO:0009401">
    <property type="term" value="P:phosphoenolpyruvate-dependent sugar phosphotransferase system"/>
    <property type="evidence" value="ECO:0007669"/>
    <property type="project" value="UniProtKB-KW"/>
</dbReference>